<evidence type="ECO:0000256" key="1">
    <source>
        <dbReference type="SAM" id="MobiDB-lite"/>
    </source>
</evidence>
<protein>
    <submittedName>
        <fullName evidence="2">Uncharacterized protein</fullName>
    </submittedName>
</protein>
<dbReference type="EMBL" id="SSOD01000016">
    <property type="protein sequence ID" value="THF58095.1"/>
    <property type="molecule type" value="Genomic_DNA"/>
</dbReference>
<organism evidence="2 3">
    <name type="scientific">Pseudothauera rhizosphaerae</name>
    <dbReference type="NCBI Taxonomy" id="2565932"/>
    <lineage>
        <taxon>Bacteria</taxon>
        <taxon>Pseudomonadati</taxon>
        <taxon>Pseudomonadota</taxon>
        <taxon>Betaproteobacteria</taxon>
        <taxon>Rhodocyclales</taxon>
        <taxon>Zoogloeaceae</taxon>
        <taxon>Pseudothauera</taxon>
    </lineage>
</organism>
<feature type="compositionally biased region" description="Basic and acidic residues" evidence="1">
    <location>
        <begin position="103"/>
        <end position="113"/>
    </location>
</feature>
<dbReference type="Proteomes" id="UP000307956">
    <property type="component" value="Unassembled WGS sequence"/>
</dbReference>
<proteinExistence type="predicted"/>
<evidence type="ECO:0000313" key="3">
    <source>
        <dbReference type="Proteomes" id="UP000307956"/>
    </source>
</evidence>
<reference evidence="2 3" key="1">
    <citation type="submission" date="2019-04" db="EMBL/GenBank/DDBJ databases">
        <title>Azoarcus rhizosphaerae sp. nov. isolated from rhizosphere of Ficus religiosa.</title>
        <authorList>
            <person name="Lin S.-Y."/>
            <person name="Hameed A."/>
            <person name="Hsu Y.-H."/>
            <person name="Young C.-C."/>
        </authorList>
    </citation>
    <scope>NUCLEOTIDE SEQUENCE [LARGE SCALE GENOMIC DNA]</scope>
    <source>
        <strain evidence="2 3">CC-YHH848</strain>
    </source>
</reference>
<dbReference type="RefSeq" id="WP_136386262.1">
    <property type="nucleotide sequence ID" value="NZ_SSOD01000016.1"/>
</dbReference>
<comment type="caution">
    <text evidence="2">The sequence shown here is derived from an EMBL/GenBank/DDBJ whole genome shotgun (WGS) entry which is preliminary data.</text>
</comment>
<gene>
    <name evidence="2" type="ORF">E6O51_17290</name>
</gene>
<dbReference type="AlphaFoldDB" id="A0A4S4AFW1"/>
<name>A0A4S4AFW1_9RHOO</name>
<feature type="region of interest" description="Disordered" evidence="1">
    <location>
        <begin position="90"/>
        <end position="113"/>
    </location>
</feature>
<sequence length="415" mass="46131">MNMNVHSAGDVRVKTGYYRPGESVENASVGTRLKNWLAKTFIGKIFKMDPPKCLFVRDSQTGRHIATDITSARFGRFVKVDLSGTQPTRIRDYTPPQNQNLTLEERGSGEENVGRVQGKVNTDQELVEAKNRIAEGFDNDFWNRDQMTVALYAKMVARKESGGAPIRAFVAEFDPGNPKGCELGKILDGIKSSLESGGLKEGQRFQIAVQNGAHWTAIDAKIIDGKPHFFVMDAAQQSTANLSGALREAFPECTIYEFNDREVGQIQFDDNSCSRFTLDQLSVMSRDETLFERLAQGAKEGGFRNLEPGQGGGLLMVPAKELPAGTLRMLQSHTMLDKLDDETKDRIASPKKGMTEFQQALGSTVVDFERGKIMNTMVDTKKESYTEKSLDFLDRLTLEQFNKIVTARSGEGLLF</sequence>
<accession>A0A4S4AFW1</accession>
<evidence type="ECO:0000313" key="2">
    <source>
        <dbReference type="EMBL" id="THF58095.1"/>
    </source>
</evidence>
<keyword evidence="3" id="KW-1185">Reference proteome</keyword>